<dbReference type="AlphaFoldDB" id="A0A4R2NWL2"/>
<sequence length="529" mass="60415">MIKKSVMFFMAIVLLLGILAGCQSSNDTNASKKEPGKAFNKTGYPIVDKKVTMTMFGPNVGLTQWKDMQFFKTMEKKTNVHFKFKTPPSESLDTKKNLTFASGDLPDVFYGASLTQEEQVKYGSQGILIPLEDLIKDYAPHIQKMLDEHPDIKKAITTDDGHIYALPYVNQALPWARGPMWYNGKFLKNLGVKELPKTTEELYDLLKRFKTEDPNKNGKADEIPLTGFKIEDIRQWFLGAFGVADPKVELVDGKVKYGAIQPGYKDYLVYMHKLWKEGLLDHETFSQTAEQKQAKGHDNRLGLFADWFPHFTLGGSDSSTKNPMMVPVKGPNVDKPIIPISSGISGGQFAITNKNDHPAAAIRWADYSYSKEGSNFLHYGKEGDFWKWGNKDKNIRTHVDPPKGFESGEEYRGTLTPDYGIPVPTWTRTEDEKGWDDPFTQFIYKQTDEKIRPYGQVPFPPVFLKKNESSEISRISSDLDTYWQQMEAKFITGQKPISDWDKYVKTIKKMDVDKLVDIYSKAYKRYQKK</sequence>
<dbReference type="EMBL" id="SLXK01000020">
    <property type="protein sequence ID" value="TCP25984.1"/>
    <property type="molecule type" value="Genomic_DNA"/>
</dbReference>
<organism evidence="2 3">
    <name type="scientific">Scopulibacillus darangshiensis</name>
    <dbReference type="NCBI Taxonomy" id="442528"/>
    <lineage>
        <taxon>Bacteria</taxon>
        <taxon>Bacillati</taxon>
        <taxon>Bacillota</taxon>
        <taxon>Bacilli</taxon>
        <taxon>Bacillales</taxon>
        <taxon>Sporolactobacillaceae</taxon>
        <taxon>Scopulibacillus</taxon>
    </lineage>
</organism>
<name>A0A4R2NWL2_9BACL</name>
<dbReference type="PANTHER" id="PTHR43649:SF12">
    <property type="entry name" value="DIACETYLCHITOBIOSE BINDING PROTEIN DASA"/>
    <property type="match status" value="1"/>
</dbReference>
<gene>
    <name evidence="2" type="ORF">EV207_12018</name>
</gene>
<feature type="chain" id="PRO_5038425518" evidence="1">
    <location>
        <begin position="26"/>
        <end position="529"/>
    </location>
</feature>
<dbReference type="SUPFAM" id="SSF53850">
    <property type="entry name" value="Periplasmic binding protein-like II"/>
    <property type="match status" value="1"/>
</dbReference>
<reference evidence="2 3" key="1">
    <citation type="submission" date="2019-03" db="EMBL/GenBank/DDBJ databases">
        <title>Genomic Encyclopedia of Type Strains, Phase IV (KMG-IV): sequencing the most valuable type-strain genomes for metagenomic binning, comparative biology and taxonomic classification.</title>
        <authorList>
            <person name="Goeker M."/>
        </authorList>
    </citation>
    <scope>NUCLEOTIDE SEQUENCE [LARGE SCALE GENOMIC DNA]</scope>
    <source>
        <strain evidence="2 3">DSM 19377</strain>
    </source>
</reference>
<dbReference type="RefSeq" id="WP_132746677.1">
    <property type="nucleotide sequence ID" value="NZ_SLXK01000020.1"/>
</dbReference>
<dbReference type="OrthoDB" id="9787283at2"/>
<dbReference type="Gene3D" id="3.40.190.10">
    <property type="entry name" value="Periplasmic binding protein-like II"/>
    <property type="match status" value="2"/>
</dbReference>
<dbReference type="PANTHER" id="PTHR43649">
    <property type="entry name" value="ARABINOSE-BINDING PROTEIN-RELATED"/>
    <property type="match status" value="1"/>
</dbReference>
<comment type="caution">
    <text evidence="2">The sequence shown here is derived from an EMBL/GenBank/DDBJ whole genome shotgun (WGS) entry which is preliminary data.</text>
</comment>
<proteinExistence type="predicted"/>
<dbReference type="PROSITE" id="PS51257">
    <property type="entry name" value="PROKAR_LIPOPROTEIN"/>
    <property type="match status" value="1"/>
</dbReference>
<evidence type="ECO:0000256" key="1">
    <source>
        <dbReference type="SAM" id="SignalP"/>
    </source>
</evidence>
<evidence type="ECO:0000313" key="3">
    <source>
        <dbReference type="Proteomes" id="UP000295416"/>
    </source>
</evidence>
<keyword evidence="1" id="KW-0732">Signal</keyword>
<keyword evidence="3" id="KW-1185">Reference proteome</keyword>
<dbReference type="Proteomes" id="UP000295416">
    <property type="component" value="Unassembled WGS sequence"/>
</dbReference>
<accession>A0A4R2NWL2</accession>
<feature type="signal peptide" evidence="1">
    <location>
        <begin position="1"/>
        <end position="25"/>
    </location>
</feature>
<evidence type="ECO:0000313" key="2">
    <source>
        <dbReference type="EMBL" id="TCP25984.1"/>
    </source>
</evidence>
<dbReference type="InterPro" id="IPR050490">
    <property type="entry name" value="Bact_solute-bd_prot1"/>
</dbReference>
<protein>
    <submittedName>
        <fullName evidence="2">Putative aldouronate transport system substrate-binding protein</fullName>
    </submittedName>
</protein>